<dbReference type="EMBL" id="JAENGZ010000690">
    <property type="protein sequence ID" value="KAG6955256.1"/>
    <property type="molecule type" value="Genomic_DNA"/>
</dbReference>
<accession>A0A8T1U780</accession>
<organism evidence="2 3">
    <name type="scientific">Phytophthora cactorum</name>
    <dbReference type="NCBI Taxonomy" id="29920"/>
    <lineage>
        <taxon>Eukaryota</taxon>
        <taxon>Sar</taxon>
        <taxon>Stramenopiles</taxon>
        <taxon>Oomycota</taxon>
        <taxon>Peronosporomycetes</taxon>
        <taxon>Peronosporales</taxon>
        <taxon>Peronosporaceae</taxon>
        <taxon>Phytophthora</taxon>
    </lineage>
</organism>
<gene>
    <name evidence="2" type="ORF">JG687_00011334</name>
</gene>
<comment type="caution">
    <text evidence="2">The sequence shown here is derived from an EMBL/GenBank/DDBJ whole genome shotgun (WGS) entry which is preliminary data.</text>
</comment>
<reference evidence="2" key="1">
    <citation type="submission" date="2021-01" db="EMBL/GenBank/DDBJ databases">
        <title>Phytophthora aleatoria, a newly-described species from Pinus radiata is distinct from Phytophthora cactorum isolates based on comparative genomics.</title>
        <authorList>
            <person name="Mcdougal R."/>
            <person name="Panda P."/>
            <person name="Williams N."/>
            <person name="Studholme D.J."/>
        </authorList>
    </citation>
    <scope>NUCLEOTIDE SEQUENCE</scope>
    <source>
        <strain evidence="2">NZFS 3830</strain>
    </source>
</reference>
<feature type="region of interest" description="Disordered" evidence="1">
    <location>
        <begin position="26"/>
        <end position="46"/>
    </location>
</feature>
<evidence type="ECO:0000313" key="3">
    <source>
        <dbReference type="Proteomes" id="UP000688947"/>
    </source>
</evidence>
<dbReference type="Proteomes" id="UP000688947">
    <property type="component" value="Unassembled WGS sequence"/>
</dbReference>
<proteinExistence type="predicted"/>
<sequence>MLLSTGEAKKRKPSVDESPAVVLKRLKPSLENAADEANERGEPCPDQLMNLEEKLPRERETKTDSVTLRVESLFKRQPKILTSRPYTTKVKCL</sequence>
<evidence type="ECO:0000256" key="1">
    <source>
        <dbReference type="SAM" id="MobiDB-lite"/>
    </source>
</evidence>
<evidence type="ECO:0000313" key="2">
    <source>
        <dbReference type="EMBL" id="KAG6955256.1"/>
    </source>
</evidence>
<protein>
    <submittedName>
        <fullName evidence="2">Uncharacterized protein</fullName>
    </submittedName>
</protein>
<dbReference type="AlphaFoldDB" id="A0A8T1U780"/>
<name>A0A8T1U780_9STRA</name>